<dbReference type="PANTHER" id="PTHR31409">
    <property type="entry name" value="WASH COMPLEX SUBUNIT 4"/>
    <property type="match status" value="1"/>
</dbReference>
<dbReference type="InterPro" id="IPR028283">
    <property type="entry name" value="WASH-7_C"/>
</dbReference>
<accession>A0A3M7SXK6</accession>
<evidence type="ECO:0000259" key="2">
    <source>
        <dbReference type="Pfam" id="PF14745"/>
    </source>
</evidence>
<dbReference type="GO" id="GO:0005768">
    <property type="term" value="C:endosome"/>
    <property type="evidence" value="ECO:0007669"/>
    <property type="project" value="TreeGrafter"/>
</dbReference>
<dbReference type="Proteomes" id="UP000276133">
    <property type="component" value="Unassembled WGS sequence"/>
</dbReference>
<dbReference type="GO" id="GO:0071203">
    <property type="term" value="C:WASH complex"/>
    <property type="evidence" value="ECO:0007669"/>
    <property type="project" value="InterPro"/>
</dbReference>
<reference evidence="4 5" key="1">
    <citation type="journal article" date="2018" name="Sci. Rep.">
        <title>Genomic signatures of local adaptation to the degree of environmental predictability in rotifers.</title>
        <authorList>
            <person name="Franch-Gras L."/>
            <person name="Hahn C."/>
            <person name="Garcia-Roger E.M."/>
            <person name="Carmona M.J."/>
            <person name="Serra M."/>
            <person name="Gomez A."/>
        </authorList>
    </citation>
    <scope>NUCLEOTIDE SEQUENCE [LARGE SCALE GENOMIC DNA]</scope>
    <source>
        <strain evidence="4">HYR1</strain>
    </source>
</reference>
<feature type="domain" description="WASH complex subunit 7 C-terminal" evidence="3">
    <location>
        <begin position="950"/>
        <end position="1117"/>
    </location>
</feature>
<dbReference type="Pfam" id="PF14744">
    <property type="entry name" value="WASH-7_mid"/>
    <property type="match status" value="1"/>
</dbReference>
<gene>
    <name evidence="4" type="ORF">BpHYR1_013635</name>
</gene>
<feature type="domain" description="WASH complex subunit 7 central" evidence="1">
    <location>
        <begin position="588"/>
        <end position="931"/>
    </location>
</feature>
<dbReference type="InterPro" id="IPR028282">
    <property type="entry name" value="WASH-7_central"/>
</dbReference>
<dbReference type="GO" id="GO:0016197">
    <property type="term" value="P:endosomal transport"/>
    <property type="evidence" value="ECO:0007669"/>
    <property type="project" value="TreeGrafter"/>
</dbReference>
<dbReference type="OrthoDB" id="10261210at2759"/>
<comment type="caution">
    <text evidence="4">The sequence shown here is derived from an EMBL/GenBank/DDBJ whole genome shotgun (WGS) entry which is preliminary data.</text>
</comment>
<dbReference type="InterPro" id="IPR028191">
    <property type="entry name" value="WASH-4_N"/>
</dbReference>
<sequence>MEKQWEFDKFHEDSYELAKNAEVRKYKNFLQTFSKNLYNLEENLHKFPHNQFDFDLDPINLESIPYEQGSLLQLIKTDNRVLNKIVTVFAALCSEIDFLVHEGENKYTHGLLLYGEGPEVSKESGHNLGQMARFVSFFQELSCFVNRCYEVVKSTLQQLNIVYSSQKAPYKIDTTEMHLKTIFIALGNLLRILLTIDLAIEYNPHLRDDWNAYKRMVKNVHHNPNKFDIDIKKFYRFEKHLIELEGKLLDGYIFQNCVERIYDEKNAMLSKNVVLSTEFFFNIKQIFDEIEPNINENSNIDTRHKFVSVCTLTVLYNQIYRNIDRKFFKYLWDTNKKIPVIILNGVLPWFSNDFLLNKLPNLAGIVDKNPAQTNMSTKQSFYQMKILNLSKINQQINNSVNTWLIKMQSLSDLNVRACLSYEQLLAQGIEYCNYLNYTVSLFLNLALSLNTAITKSNLLELCKLVELVKAIQKTYYEKREFLTIAKQYIIQSINRKILSFIQNAKKRLTTDKKYTEKRLDILSGLVLAGNALNGPSTKERILIGNFGLTIANRMKTFKADENVDELLKKLENMAYLELRIKQSSDFSYLFWHFKVLTPIYLTDIYENANIPNKVQYMVWALRDIIDKFTHSRHTSHELVCEKYLRDFLRILFKNFIERICRDIETDLRLSIHLDLKSDQSKLFKEGIKDLSKFVSLQPIVILDKFIDIKSEIIKYLNRTFYNLTAVALHDWKAYSEMRNLAQERYNLVLSDPFLPSSTLEQGLDVLEIMRNIHVFVTRYLYNLNNQIFVEKNSQNKSLNTINIRHVANSIRTHGIGIMNTTVNFTYQFLKKQFYIFSQFLFDEHIKAKLIKDISFFKESKVSLNQKYPYERAEKFNRAIRKLGILNGNETYMDRFRVLVSHIGNAIGYVRMIRSGGLNFCSNSIRFVPDIDDIVSFEEYTNELNTLSEPTKEAAKNLDSTLASMVKNFSEGTDYFKILLDVFKNEFRSDKNIHLKNFYIILPSLTLNFVEYIIGAKEKINKKNSNDAAFTDDGFAMGIAYILKLLDQNHDFDSLHWFESVRDKFTSNTESIVNQQKNQQSDDKLMQTQALTLQRYSTYQKEFNLLQFAFTSAQIFFRTEEIEEEKND</sequence>
<dbReference type="Pfam" id="PF14745">
    <property type="entry name" value="WASH-4_N"/>
    <property type="match status" value="1"/>
</dbReference>
<proteinExistence type="predicted"/>
<keyword evidence="5" id="KW-1185">Reference proteome</keyword>
<dbReference type="STRING" id="10195.A0A3M7SXK6"/>
<dbReference type="InterPro" id="IPR027307">
    <property type="entry name" value="WASH7"/>
</dbReference>
<dbReference type="EMBL" id="REGN01000642">
    <property type="protein sequence ID" value="RNA40417.1"/>
    <property type="molecule type" value="Genomic_DNA"/>
</dbReference>
<protein>
    <submittedName>
        <fullName evidence="4">WASH complex subunit 7</fullName>
    </submittedName>
</protein>
<evidence type="ECO:0000259" key="1">
    <source>
        <dbReference type="Pfam" id="PF14744"/>
    </source>
</evidence>
<dbReference type="AlphaFoldDB" id="A0A3M7SXK6"/>
<dbReference type="PANTHER" id="PTHR31409:SF0">
    <property type="entry name" value="WASH COMPLEX SUBUNIT 4"/>
    <property type="match status" value="1"/>
</dbReference>
<evidence type="ECO:0000313" key="5">
    <source>
        <dbReference type="Proteomes" id="UP000276133"/>
    </source>
</evidence>
<name>A0A3M7SXK6_BRAPC</name>
<evidence type="ECO:0000259" key="3">
    <source>
        <dbReference type="Pfam" id="PF14746"/>
    </source>
</evidence>
<dbReference type="Pfam" id="PF14746">
    <property type="entry name" value="WASH-7_C"/>
    <property type="match status" value="1"/>
</dbReference>
<evidence type="ECO:0000313" key="4">
    <source>
        <dbReference type="EMBL" id="RNA40417.1"/>
    </source>
</evidence>
<feature type="domain" description="WASH complex subunit 4 N-terminal" evidence="2">
    <location>
        <begin position="28"/>
        <end position="587"/>
    </location>
</feature>
<organism evidence="4 5">
    <name type="scientific">Brachionus plicatilis</name>
    <name type="common">Marine rotifer</name>
    <name type="synonym">Brachionus muelleri</name>
    <dbReference type="NCBI Taxonomy" id="10195"/>
    <lineage>
        <taxon>Eukaryota</taxon>
        <taxon>Metazoa</taxon>
        <taxon>Spiralia</taxon>
        <taxon>Gnathifera</taxon>
        <taxon>Rotifera</taxon>
        <taxon>Eurotatoria</taxon>
        <taxon>Monogononta</taxon>
        <taxon>Pseudotrocha</taxon>
        <taxon>Ploima</taxon>
        <taxon>Brachionidae</taxon>
        <taxon>Brachionus</taxon>
    </lineage>
</organism>
<dbReference type="GO" id="GO:0007032">
    <property type="term" value="P:endosome organization"/>
    <property type="evidence" value="ECO:0007669"/>
    <property type="project" value="TreeGrafter"/>
</dbReference>